<dbReference type="InterPro" id="IPR044880">
    <property type="entry name" value="NCX_ion-bd_dom_sf"/>
</dbReference>
<sequence length="310" mass="33784">MVMVLLSTIMFITGLALLIKGSDILTDHSSNLAKKLGVSQLVIGITLVAFSTSLPELAVSIISSLFNVTEIATGTIIGSNIANIGLILGTSSLLLPLISKKEFLHEGYFTLIFTLVVSFFLFVGMGWYAGITIIVMTILYIQNLLKRKSVKKTRKKTKNVKKNIFKHILFSLIGTVMIITGAHILVNSTVELSRFFRVPELVISILFIAVGTSLPELSTSVVAAVKKMRGISIGNILGSNIFNITILGITSLLKPIPVTPHVIFIDIPVMIGITLLLLAFMRTGWKISRAEGFVLLCVYAVFVLTQQFSL</sequence>
<feature type="transmembrane region" description="Helical" evidence="5">
    <location>
        <begin position="292"/>
        <end position="309"/>
    </location>
</feature>
<evidence type="ECO:0000256" key="1">
    <source>
        <dbReference type="ARBA" id="ARBA00004141"/>
    </source>
</evidence>
<dbReference type="InterPro" id="IPR004481">
    <property type="entry name" value="K/Na/Ca-exchanger"/>
</dbReference>
<evidence type="ECO:0000259" key="6">
    <source>
        <dbReference type="Pfam" id="PF01699"/>
    </source>
</evidence>
<evidence type="ECO:0000313" key="7">
    <source>
        <dbReference type="EMBL" id="RLE11265.1"/>
    </source>
</evidence>
<dbReference type="Proteomes" id="UP000280417">
    <property type="component" value="Unassembled WGS sequence"/>
</dbReference>
<keyword evidence="4 5" id="KW-0472">Membrane</keyword>
<comment type="caution">
    <text evidence="7">The sequence shown here is derived from an EMBL/GenBank/DDBJ whole genome shotgun (WGS) entry which is preliminary data.</text>
</comment>
<dbReference type="PANTHER" id="PTHR10846:SF8">
    <property type="entry name" value="INNER MEMBRANE PROTEIN YRBG"/>
    <property type="match status" value="1"/>
</dbReference>
<dbReference type="Gene3D" id="1.20.1420.30">
    <property type="entry name" value="NCX, central ion-binding region"/>
    <property type="match status" value="1"/>
</dbReference>
<gene>
    <name evidence="7" type="ORF">DRJ04_08370</name>
</gene>
<feature type="domain" description="Sodium/calcium exchanger membrane region" evidence="6">
    <location>
        <begin position="167"/>
        <end position="306"/>
    </location>
</feature>
<dbReference type="InterPro" id="IPR004837">
    <property type="entry name" value="NaCa_Exmemb"/>
</dbReference>
<feature type="domain" description="Sodium/calcium exchanger membrane region" evidence="6">
    <location>
        <begin position="7"/>
        <end position="141"/>
    </location>
</feature>
<evidence type="ECO:0000256" key="5">
    <source>
        <dbReference type="SAM" id="Phobius"/>
    </source>
</evidence>
<dbReference type="GO" id="GO:0008273">
    <property type="term" value="F:calcium, potassium:sodium antiporter activity"/>
    <property type="evidence" value="ECO:0007669"/>
    <property type="project" value="TreeGrafter"/>
</dbReference>
<accession>A0A662D749</accession>
<dbReference type="Gene3D" id="6.10.280.80">
    <property type="entry name" value="NCX, peripheral helical region"/>
    <property type="match status" value="1"/>
</dbReference>
<evidence type="ECO:0000313" key="8">
    <source>
        <dbReference type="Proteomes" id="UP000280417"/>
    </source>
</evidence>
<dbReference type="GO" id="GO:0005262">
    <property type="term" value="F:calcium channel activity"/>
    <property type="evidence" value="ECO:0007669"/>
    <property type="project" value="TreeGrafter"/>
</dbReference>
<feature type="transmembrane region" description="Helical" evidence="5">
    <location>
        <begin position="71"/>
        <end position="98"/>
    </location>
</feature>
<proteinExistence type="predicted"/>
<feature type="transmembrane region" description="Helical" evidence="5">
    <location>
        <begin position="164"/>
        <end position="186"/>
    </location>
</feature>
<keyword evidence="3 5" id="KW-1133">Transmembrane helix</keyword>
<comment type="subcellular location">
    <subcellularLocation>
        <location evidence="1">Membrane</location>
        <topology evidence="1">Multi-pass membrane protein</topology>
    </subcellularLocation>
</comment>
<dbReference type="EMBL" id="QMQA01000268">
    <property type="protein sequence ID" value="RLE11265.1"/>
    <property type="molecule type" value="Genomic_DNA"/>
</dbReference>
<dbReference type="GO" id="GO:0006874">
    <property type="term" value="P:intracellular calcium ion homeostasis"/>
    <property type="evidence" value="ECO:0007669"/>
    <property type="project" value="TreeGrafter"/>
</dbReference>
<dbReference type="Pfam" id="PF01699">
    <property type="entry name" value="Na_Ca_ex"/>
    <property type="match status" value="2"/>
</dbReference>
<dbReference type="PANTHER" id="PTHR10846">
    <property type="entry name" value="SODIUM/POTASSIUM/CALCIUM EXCHANGER"/>
    <property type="match status" value="1"/>
</dbReference>
<dbReference type="GO" id="GO:0005886">
    <property type="term" value="C:plasma membrane"/>
    <property type="evidence" value="ECO:0007669"/>
    <property type="project" value="TreeGrafter"/>
</dbReference>
<feature type="transmembrane region" description="Helical" evidence="5">
    <location>
        <begin position="262"/>
        <end position="280"/>
    </location>
</feature>
<protein>
    <submittedName>
        <fullName evidence="7">Sodium:calcium antiporter</fullName>
    </submittedName>
</protein>
<name>A0A662D749_UNCAE</name>
<keyword evidence="2 5" id="KW-0812">Transmembrane</keyword>
<organism evidence="7 8">
    <name type="scientific">Aerophobetes bacterium</name>
    <dbReference type="NCBI Taxonomy" id="2030807"/>
    <lineage>
        <taxon>Bacteria</taxon>
        <taxon>Candidatus Aerophobota</taxon>
    </lineage>
</organism>
<dbReference type="NCBIfam" id="TIGR00367">
    <property type="entry name" value="calcium/sodium antiporter"/>
    <property type="match status" value="1"/>
</dbReference>
<feature type="transmembrane region" description="Helical" evidence="5">
    <location>
        <begin position="237"/>
        <end position="256"/>
    </location>
</feature>
<feature type="transmembrane region" description="Helical" evidence="5">
    <location>
        <begin position="37"/>
        <end position="59"/>
    </location>
</feature>
<reference evidence="7 8" key="1">
    <citation type="submission" date="2018-06" db="EMBL/GenBank/DDBJ databases">
        <title>Extensive metabolic versatility and redundancy in microbially diverse, dynamic hydrothermal sediments.</title>
        <authorList>
            <person name="Dombrowski N."/>
            <person name="Teske A."/>
            <person name="Baker B.J."/>
        </authorList>
    </citation>
    <scope>NUCLEOTIDE SEQUENCE [LARGE SCALE GENOMIC DNA]</scope>
    <source>
        <strain evidence="7">B3_G15</strain>
    </source>
</reference>
<evidence type="ECO:0000256" key="2">
    <source>
        <dbReference type="ARBA" id="ARBA00022692"/>
    </source>
</evidence>
<evidence type="ECO:0000256" key="4">
    <source>
        <dbReference type="ARBA" id="ARBA00023136"/>
    </source>
</evidence>
<evidence type="ECO:0000256" key="3">
    <source>
        <dbReference type="ARBA" id="ARBA00022989"/>
    </source>
</evidence>
<feature type="transmembrane region" description="Helical" evidence="5">
    <location>
        <begin position="110"/>
        <end position="143"/>
    </location>
</feature>
<dbReference type="AlphaFoldDB" id="A0A662D749"/>
<feature type="transmembrane region" description="Helical" evidence="5">
    <location>
        <begin position="201"/>
        <end position="225"/>
    </location>
</feature>